<dbReference type="GO" id="GO:0006171">
    <property type="term" value="P:cAMP biosynthetic process"/>
    <property type="evidence" value="ECO:0007669"/>
    <property type="project" value="InterPro"/>
</dbReference>
<evidence type="ECO:0000256" key="4">
    <source>
        <dbReference type="ARBA" id="ARBA00022692"/>
    </source>
</evidence>
<proteinExistence type="inferred from homology"/>
<organism evidence="12 13">
    <name type="scientific">Effusibacillus dendaii</name>
    <dbReference type="NCBI Taxonomy" id="2743772"/>
    <lineage>
        <taxon>Bacteria</taxon>
        <taxon>Bacillati</taxon>
        <taxon>Bacillota</taxon>
        <taxon>Bacilli</taxon>
        <taxon>Bacillales</taxon>
        <taxon>Alicyclobacillaceae</taxon>
        <taxon>Effusibacillus</taxon>
    </lineage>
</organism>
<evidence type="ECO:0000259" key="11">
    <source>
        <dbReference type="PROSITE" id="PS51794"/>
    </source>
</evidence>
<evidence type="ECO:0000256" key="10">
    <source>
        <dbReference type="HAMAP-Rule" id="MF_01499"/>
    </source>
</evidence>
<dbReference type="HAMAP" id="MF_01499">
    <property type="entry name" value="DacA"/>
    <property type="match status" value="1"/>
</dbReference>
<dbReference type="Pfam" id="PF19293">
    <property type="entry name" value="CdaA_N"/>
    <property type="match status" value="1"/>
</dbReference>
<dbReference type="Proteomes" id="UP000593802">
    <property type="component" value="Chromosome"/>
</dbReference>
<evidence type="ECO:0000256" key="8">
    <source>
        <dbReference type="ARBA" id="ARBA00022989"/>
    </source>
</evidence>
<evidence type="ECO:0000313" key="12">
    <source>
        <dbReference type="EMBL" id="BCJ87289.1"/>
    </source>
</evidence>
<dbReference type="PANTHER" id="PTHR34185:SF1">
    <property type="entry name" value="DIADENYLATE CYCLASE"/>
    <property type="match status" value="1"/>
</dbReference>
<dbReference type="Pfam" id="PF02457">
    <property type="entry name" value="DAC"/>
    <property type="match status" value="1"/>
</dbReference>
<evidence type="ECO:0000256" key="9">
    <source>
        <dbReference type="ARBA" id="ARBA00023136"/>
    </source>
</evidence>
<evidence type="ECO:0000256" key="1">
    <source>
        <dbReference type="ARBA" id="ARBA00000877"/>
    </source>
</evidence>
<evidence type="ECO:0000256" key="6">
    <source>
        <dbReference type="ARBA" id="ARBA00022741"/>
    </source>
</evidence>
<keyword evidence="4 10" id="KW-0812">Transmembrane</keyword>
<keyword evidence="3 10" id="KW-0808">Transferase</keyword>
<comment type="caution">
    <text evidence="10">Lacks conserved residue(s) required for the propagation of feature annotation.</text>
</comment>
<dbReference type="InterPro" id="IPR045585">
    <property type="entry name" value="CdaA_N"/>
</dbReference>
<dbReference type="EMBL" id="AP023366">
    <property type="protein sequence ID" value="BCJ87289.1"/>
    <property type="molecule type" value="Genomic_DNA"/>
</dbReference>
<dbReference type="AlphaFoldDB" id="A0A7I8DEA5"/>
<keyword evidence="9 10" id="KW-0472">Membrane</keyword>
<comment type="function">
    <text evidence="10">Catalyzes the condensation of 2 ATP molecules into cyclic di-AMP (c-di-AMP), a second messenger used to regulate differing processes in different bacteria.</text>
</comment>
<feature type="domain" description="DAC" evidence="11">
    <location>
        <begin position="83"/>
        <end position="248"/>
    </location>
</feature>
<dbReference type="GO" id="GO:0106408">
    <property type="term" value="F:diadenylate cyclase activity"/>
    <property type="evidence" value="ECO:0007669"/>
    <property type="project" value="UniProtKB-EC"/>
</dbReference>
<dbReference type="InterPro" id="IPR014046">
    <property type="entry name" value="C-di-AMP_synthase"/>
</dbReference>
<feature type="transmembrane region" description="Helical" evidence="10">
    <location>
        <begin position="41"/>
        <end position="59"/>
    </location>
</feature>
<dbReference type="PANTHER" id="PTHR34185">
    <property type="entry name" value="DIADENYLATE CYCLASE"/>
    <property type="match status" value="1"/>
</dbReference>
<dbReference type="EC" id="2.7.7.85" evidence="10"/>
<keyword evidence="8 10" id="KW-1133">Transmembrane helix</keyword>
<reference evidence="12 13" key="1">
    <citation type="submission" date="2020-08" db="EMBL/GenBank/DDBJ databases">
        <title>Complete Genome Sequence of Effusibacillus dendaii Strain skT53, Isolated from Farmland soil.</title>
        <authorList>
            <person name="Konishi T."/>
            <person name="Kawasaki H."/>
        </authorList>
    </citation>
    <scope>NUCLEOTIDE SEQUENCE [LARGE SCALE GENOMIC DNA]</scope>
    <source>
        <strain evidence="13">skT53</strain>
    </source>
</reference>
<evidence type="ECO:0000256" key="2">
    <source>
        <dbReference type="ARBA" id="ARBA00022475"/>
    </source>
</evidence>
<accession>A0A7I8DEA5</accession>
<evidence type="ECO:0000313" key="13">
    <source>
        <dbReference type="Proteomes" id="UP000593802"/>
    </source>
</evidence>
<dbReference type="InterPro" id="IPR003390">
    <property type="entry name" value="DNA_integrity_scan_DisA_N"/>
</dbReference>
<dbReference type="SUPFAM" id="SSF143597">
    <property type="entry name" value="YojJ-like"/>
    <property type="match status" value="1"/>
</dbReference>
<name>A0A7I8DEA5_9BACL</name>
<comment type="subunit">
    <text evidence="10">Probably a homodimer.</text>
</comment>
<dbReference type="InterPro" id="IPR050338">
    <property type="entry name" value="DisA"/>
</dbReference>
<keyword evidence="7 10" id="KW-0067">ATP-binding</keyword>
<dbReference type="RefSeq" id="WP_200757100.1">
    <property type="nucleotide sequence ID" value="NZ_AP023366.1"/>
</dbReference>
<dbReference type="GO" id="GO:0005524">
    <property type="term" value="F:ATP binding"/>
    <property type="evidence" value="ECO:0007669"/>
    <property type="project" value="UniProtKB-UniRule"/>
</dbReference>
<comment type="catalytic activity">
    <reaction evidence="1 10">
        <text>2 ATP = 3',3'-c-di-AMP + 2 diphosphate</text>
        <dbReference type="Rhea" id="RHEA:35655"/>
        <dbReference type="ChEBI" id="CHEBI:30616"/>
        <dbReference type="ChEBI" id="CHEBI:33019"/>
        <dbReference type="ChEBI" id="CHEBI:71500"/>
        <dbReference type="EC" id="2.7.7.85"/>
    </reaction>
</comment>
<dbReference type="KEGG" id="eff:skT53_22740"/>
<keyword evidence="5 10" id="KW-0548">Nucleotidyltransferase</keyword>
<dbReference type="PIRSF" id="PIRSF004793">
    <property type="entry name" value="UCP004793"/>
    <property type="match status" value="1"/>
</dbReference>
<keyword evidence="13" id="KW-1185">Reference proteome</keyword>
<keyword evidence="2 10" id="KW-1003">Cell membrane</keyword>
<sequence length="277" mass="30767">MQTFWNVVGQFRITDALDIVIVAYLLYRLILLIRGTRAVQLLKGIIVILVMTGISSYLNLRALNWILDKIITIGLFAIPVVFQPELRRALEQLGRGRFFARAFTLNKVQDNEEDIRKTIHEISKAASVLSKNKIGALLIIERETGISDIMETGVPIGAVVTSELLINIFIPNTPLHDGAVVIRENQIVTANTFLPLSDNPDLSQELGTRHRAALGITENSDAVGVVVSEERGYISLTLNGTITQNIDEQTLRQLLTSYLMPEKANAFSLFGRKTGEQ</sequence>
<dbReference type="InterPro" id="IPR036888">
    <property type="entry name" value="DNA_integrity_DisA_N_sf"/>
</dbReference>
<evidence type="ECO:0000256" key="3">
    <source>
        <dbReference type="ARBA" id="ARBA00022679"/>
    </source>
</evidence>
<evidence type="ECO:0000256" key="7">
    <source>
        <dbReference type="ARBA" id="ARBA00022840"/>
    </source>
</evidence>
<dbReference type="Gene3D" id="3.40.1700.10">
    <property type="entry name" value="DNA integrity scanning protein, DisA, N-terminal domain"/>
    <property type="match status" value="1"/>
</dbReference>
<dbReference type="GO" id="GO:0004016">
    <property type="term" value="F:adenylate cyclase activity"/>
    <property type="evidence" value="ECO:0007669"/>
    <property type="project" value="UniProtKB-UniRule"/>
</dbReference>
<dbReference type="InterPro" id="IPR034701">
    <property type="entry name" value="CdaA"/>
</dbReference>
<comment type="similarity">
    <text evidence="10">Belongs to the adenylate cyclase family. DacA/CdaA subfamily.</text>
</comment>
<feature type="transmembrane region" description="Helical" evidence="10">
    <location>
        <begin position="16"/>
        <end position="34"/>
    </location>
</feature>
<evidence type="ECO:0000256" key="5">
    <source>
        <dbReference type="ARBA" id="ARBA00022695"/>
    </source>
</evidence>
<keyword evidence="6 10" id="KW-0547">Nucleotide-binding</keyword>
<dbReference type="NCBIfam" id="TIGR00159">
    <property type="entry name" value="diadenylate cyclase CdaA"/>
    <property type="match status" value="1"/>
</dbReference>
<dbReference type="PROSITE" id="PS51794">
    <property type="entry name" value="DAC"/>
    <property type="match status" value="1"/>
</dbReference>
<gene>
    <name evidence="10" type="primary">dacA</name>
    <name evidence="12" type="ORF">skT53_22740</name>
</gene>
<dbReference type="FunFam" id="3.40.1700.10:FF:000002">
    <property type="entry name" value="Diadenylate cyclase"/>
    <property type="match status" value="1"/>
</dbReference>
<protein>
    <recommendedName>
        <fullName evidence="10">Diadenylate cyclase</fullName>
        <shortName evidence="10">DAC</shortName>
        <ecNumber evidence="10">2.7.7.85</ecNumber>
    </recommendedName>
    <alternativeName>
        <fullName evidence="10">Cyclic-di-AMP synthase</fullName>
        <shortName evidence="10">c-di-AMP synthase</shortName>
    </alternativeName>
</protein>